<dbReference type="Proteomes" id="UP000000763">
    <property type="component" value="Chromosome 9"/>
</dbReference>
<organism evidence="2 3">
    <name type="scientific">Oryza sativa subsp. japonica</name>
    <name type="common">Rice</name>
    <dbReference type="NCBI Taxonomy" id="39947"/>
    <lineage>
        <taxon>Eukaryota</taxon>
        <taxon>Viridiplantae</taxon>
        <taxon>Streptophyta</taxon>
        <taxon>Embryophyta</taxon>
        <taxon>Tracheophyta</taxon>
        <taxon>Spermatophyta</taxon>
        <taxon>Magnoliopsida</taxon>
        <taxon>Liliopsida</taxon>
        <taxon>Poales</taxon>
        <taxon>Poaceae</taxon>
        <taxon>BOP clade</taxon>
        <taxon>Oryzoideae</taxon>
        <taxon>Oryzeae</taxon>
        <taxon>Oryzinae</taxon>
        <taxon>Oryza</taxon>
        <taxon>Oryza sativa</taxon>
    </lineage>
</organism>
<evidence type="ECO:0000313" key="3">
    <source>
        <dbReference type="Proteomes" id="UP000000763"/>
    </source>
</evidence>
<reference evidence="2 3" key="1">
    <citation type="journal article" date="2005" name="Nature">
        <title>The map-based sequence of the rice genome.</title>
        <authorList>
            <consortium name="International rice genome sequencing project (IRGSP)"/>
            <person name="Matsumoto T."/>
            <person name="Wu J."/>
            <person name="Kanamori H."/>
            <person name="Katayose Y."/>
            <person name="Fujisawa M."/>
            <person name="Namiki N."/>
            <person name="Mizuno H."/>
            <person name="Yamamoto K."/>
            <person name="Antonio B.A."/>
            <person name="Baba T."/>
            <person name="Sakata K."/>
            <person name="Nagamura Y."/>
            <person name="Aoki H."/>
            <person name="Arikawa K."/>
            <person name="Arita K."/>
            <person name="Bito T."/>
            <person name="Chiden Y."/>
            <person name="Fujitsuka N."/>
            <person name="Fukunaka R."/>
            <person name="Hamada M."/>
            <person name="Harada C."/>
            <person name="Hayashi A."/>
            <person name="Hijishita S."/>
            <person name="Honda M."/>
            <person name="Hosokawa S."/>
            <person name="Ichikawa Y."/>
            <person name="Idonuma A."/>
            <person name="Iijima M."/>
            <person name="Ikeda M."/>
            <person name="Ikeno M."/>
            <person name="Ito K."/>
            <person name="Ito S."/>
            <person name="Ito T."/>
            <person name="Ito Y."/>
            <person name="Ito Y."/>
            <person name="Iwabuchi A."/>
            <person name="Kamiya K."/>
            <person name="Karasawa W."/>
            <person name="Kurita K."/>
            <person name="Katagiri S."/>
            <person name="Kikuta A."/>
            <person name="Kobayashi H."/>
            <person name="Kobayashi N."/>
            <person name="Machita K."/>
            <person name="Maehara T."/>
            <person name="Masukawa M."/>
            <person name="Mizubayashi T."/>
            <person name="Mukai Y."/>
            <person name="Nagasaki H."/>
            <person name="Nagata Y."/>
            <person name="Naito S."/>
            <person name="Nakashima M."/>
            <person name="Nakama Y."/>
            <person name="Nakamichi Y."/>
            <person name="Nakamura M."/>
            <person name="Meguro A."/>
            <person name="Negishi M."/>
            <person name="Ohta I."/>
            <person name="Ohta T."/>
            <person name="Okamoto M."/>
            <person name="Ono N."/>
            <person name="Saji S."/>
            <person name="Sakaguchi M."/>
            <person name="Sakai K."/>
            <person name="Shibata M."/>
            <person name="Shimokawa T."/>
            <person name="Song J."/>
            <person name="Takazaki Y."/>
            <person name="Terasawa K."/>
            <person name="Tsugane M."/>
            <person name="Tsuji K."/>
            <person name="Ueda S."/>
            <person name="Waki K."/>
            <person name="Yamagata H."/>
            <person name="Yamamoto M."/>
            <person name="Yamamoto S."/>
            <person name="Yamane H."/>
            <person name="Yoshiki S."/>
            <person name="Yoshihara R."/>
            <person name="Yukawa K."/>
            <person name="Zhong H."/>
            <person name="Yano M."/>
            <person name="Yuan Q."/>
            <person name="Ouyang S."/>
            <person name="Liu J."/>
            <person name="Jones K.M."/>
            <person name="Gansberger K."/>
            <person name="Moffat K."/>
            <person name="Hill J."/>
            <person name="Bera J."/>
            <person name="Fadrosh D."/>
            <person name="Jin S."/>
            <person name="Johri S."/>
            <person name="Kim M."/>
            <person name="Overton L."/>
            <person name="Reardon M."/>
            <person name="Tsitrin T."/>
            <person name="Vuong H."/>
            <person name="Weaver B."/>
            <person name="Ciecko A."/>
            <person name="Tallon L."/>
            <person name="Jackson J."/>
            <person name="Pai G."/>
            <person name="Aken S.V."/>
            <person name="Utterback T."/>
            <person name="Reidmuller S."/>
            <person name="Feldblyum T."/>
            <person name="Hsiao J."/>
            <person name="Zismann V."/>
            <person name="Iobst S."/>
            <person name="de Vazeille A.R."/>
            <person name="Buell C.R."/>
            <person name="Ying K."/>
            <person name="Li Y."/>
            <person name="Lu T."/>
            <person name="Huang Y."/>
            <person name="Zhao Q."/>
            <person name="Feng Q."/>
            <person name="Zhang L."/>
            <person name="Zhu J."/>
            <person name="Weng Q."/>
            <person name="Mu J."/>
            <person name="Lu Y."/>
            <person name="Fan D."/>
            <person name="Liu Y."/>
            <person name="Guan J."/>
            <person name="Zhang Y."/>
            <person name="Yu S."/>
            <person name="Liu X."/>
            <person name="Zhang Y."/>
            <person name="Hong G."/>
            <person name="Han B."/>
            <person name="Choisne N."/>
            <person name="Demange N."/>
            <person name="Orjeda G."/>
            <person name="Samain S."/>
            <person name="Cattolico L."/>
            <person name="Pelletier E."/>
            <person name="Couloux A."/>
            <person name="Segurens B."/>
            <person name="Wincker P."/>
            <person name="D'Hont A."/>
            <person name="Scarpelli C."/>
            <person name="Weissenbach J."/>
            <person name="Salanoubat M."/>
            <person name="Quetier F."/>
            <person name="Yu Y."/>
            <person name="Kim H.R."/>
            <person name="Rambo T."/>
            <person name="Currie J."/>
            <person name="Collura K."/>
            <person name="Luo M."/>
            <person name="Yang T."/>
            <person name="Ammiraju J.S.S."/>
            <person name="Engler F."/>
            <person name="Soderlund C."/>
            <person name="Wing R.A."/>
            <person name="Palmer L.E."/>
            <person name="de la Bastide M."/>
            <person name="Spiegel L."/>
            <person name="Nascimento L."/>
            <person name="Zutavern T."/>
            <person name="O'Shaughnessy A."/>
            <person name="Dike S."/>
            <person name="Dedhia N."/>
            <person name="Preston R."/>
            <person name="Balija V."/>
            <person name="McCombie W.R."/>
            <person name="Chow T."/>
            <person name="Chen H."/>
            <person name="Chung M."/>
            <person name="Chen C."/>
            <person name="Shaw J."/>
            <person name="Wu H."/>
            <person name="Hsiao K."/>
            <person name="Chao Y."/>
            <person name="Chu M."/>
            <person name="Cheng C."/>
            <person name="Hour A."/>
            <person name="Lee P."/>
            <person name="Lin S."/>
            <person name="Lin Y."/>
            <person name="Liou J."/>
            <person name="Liu S."/>
            <person name="Hsing Y."/>
            <person name="Raghuvanshi S."/>
            <person name="Mohanty A."/>
            <person name="Bharti A.K."/>
            <person name="Gaur A."/>
            <person name="Gupta V."/>
            <person name="Kumar D."/>
            <person name="Ravi V."/>
            <person name="Vij S."/>
            <person name="Kapur A."/>
            <person name="Khurana P."/>
            <person name="Khurana P."/>
            <person name="Khurana J.P."/>
            <person name="Tyagi A.K."/>
            <person name="Gaikwad K."/>
            <person name="Singh A."/>
            <person name="Dalal V."/>
            <person name="Srivastava S."/>
            <person name="Dixit A."/>
            <person name="Pal A.K."/>
            <person name="Ghazi I.A."/>
            <person name="Yadav M."/>
            <person name="Pandit A."/>
            <person name="Bhargava A."/>
            <person name="Sureshbabu K."/>
            <person name="Batra K."/>
            <person name="Sharma T.R."/>
            <person name="Mohapatra T."/>
            <person name="Singh N.K."/>
            <person name="Messing J."/>
            <person name="Nelson A.B."/>
            <person name="Fuks G."/>
            <person name="Kavchok S."/>
            <person name="Keizer G."/>
            <person name="Linton E."/>
            <person name="Llaca V."/>
            <person name="Song R."/>
            <person name="Tanyolac B."/>
            <person name="Young S."/>
            <person name="Ho-Il K."/>
            <person name="Hahn J.H."/>
            <person name="Sangsakoo G."/>
            <person name="Vanavichit A."/>
            <person name="de Mattos Luiz.A.T."/>
            <person name="Zimmer P.D."/>
            <person name="Malone G."/>
            <person name="Dellagostin O."/>
            <person name="de Oliveira A.C."/>
            <person name="Bevan M."/>
            <person name="Bancroft I."/>
            <person name="Minx P."/>
            <person name="Cordum H."/>
            <person name="Wilson R."/>
            <person name="Cheng Z."/>
            <person name="Jin W."/>
            <person name="Jiang J."/>
            <person name="Leong S.A."/>
            <person name="Iwama H."/>
            <person name="Gojobori T."/>
            <person name="Itoh T."/>
            <person name="Niimura Y."/>
            <person name="Fujii Y."/>
            <person name="Habara T."/>
            <person name="Sakai H."/>
            <person name="Sato Y."/>
            <person name="Wilson G."/>
            <person name="Kumar K."/>
            <person name="McCouch S."/>
            <person name="Juretic N."/>
            <person name="Hoen D."/>
            <person name="Wright S."/>
            <person name="Bruskiewich R."/>
            <person name="Bureau T."/>
            <person name="Miyao A."/>
            <person name="Hirochika H."/>
            <person name="Nishikawa T."/>
            <person name="Kadowaki K."/>
            <person name="Sugiura M."/>
            <person name="Burr B."/>
            <person name="Sasaki T."/>
        </authorList>
    </citation>
    <scope>NUCLEOTIDE SEQUENCE [LARGE SCALE GENOMIC DNA]</scope>
    <source>
        <strain evidence="3">cv. Nipponbare</strain>
    </source>
</reference>
<feature type="region of interest" description="Disordered" evidence="1">
    <location>
        <begin position="75"/>
        <end position="105"/>
    </location>
</feature>
<protein>
    <submittedName>
        <fullName evidence="2">Os09g0416501 protein</fullName>
    </submittedName>
</protein>
<evidence type="ECO:0000256" key="1">
    <source>
        <dbReference type="SAM" id="MobiDB-lite"/>
    </source>
</evidence>
<feature type="compositionally biased region" description="Low complexity" evidence="1">
    <location>
        <begin position="75"/>
        <end position="94"/>
    </location>
</feature>
<proteinExistence type="predicted"/>
<reference evidence="3" key="2">
    <citation type="journal article" date="2008" name="Nucleic Acids Res.">
        <title>The rice annotation project database (RAP-DB): 2008 update.</title>
        <authorList>
            <consortium name="The rice annotation project (RAP)"/>
        </authorList>
    </citation>
    <scope>GENOME REANNOTATION</scope>
    <source>
        <strain evidence="3">cv. Nipponbare</strain>
    </source>
</reference>
<evidence type="ECO:0000313" key="2">
    <source>
        <dbReference type="EMBL" id="BAH94566.1"/>
    </source>
</evidence>
<name>A0A0P0XMN7_ORYSJ</name>
<dbReference type="Gramene" id="Os09t0416501-01">
    <property type="protein sequence ID" value="Os09t0416501-01"/>
    <property type="gene ID" value="Os09g0416501"/>
</dbReference>
<sequence length="105" mass="11776">MNRDPFRLQTDHNWSCLGKLFSHSCVRVLKKTARENTVILRSPHEKIPSLLFPSQHFKKKFHPPSNYLISLSLSSPPSLSLSSHAAAGKRGSAARGRRTAEERGL</sequence>
<accession>A0A0P0XMN7</accession>
<dbReference type="AlphaFoldDB" id="A0A0P0XMN7"/>
<dbReference type="EMBL" id="AP008215">
    <property type="protein sequence ID" value="BAH94566.1"/>
    <property type="molecule type" value="Genomic_DNA"/>
</dbReference>
<gene>
    <name evidence="2" type="ordered locus">Os09g0416501</name>
</gene>
<dbReference type="KEGG" id="dosa:Os09g0416501"/>